<dbReference type="InterPro" id="IPR002818">
    <property type="entry name" value="DJ-1/PfpI"/>
</dbReference>
<keyword evidence="1" id="KW-0346">Stress response</keyword>
<dbReference type="PANTHER" id="PTHR48094">
    <property type="entry name" value="PROTEIN/NUCLEIC ACID DEGLYCASE DJ-1-RELATED"/>
    <property type="match status" value="1"/>
</dbReference>
<sequence length="228" mass="23129">MAHVLMAVTGADAIGLADGTSHPTGFWAEELVELHRGLVAAGHDVTIATPGGVRPPVDPGSLTGESADALRAYLAGIDGLLARPRALAEVREGEYDAIVLPGGHGPMVDLAVDPDLGRLLVDAADRDAVVGVLCHGPAGLLSAVRADGSFAFVGRRLAVFTDDEEREGGLGAGAPYLVASRLAELGAVIAPAAPWSVEVVRDGTLVSGQNPQSSVATAARLVEALAAR</sequence>
<accession>A0A543EFA8</accession>
<evidence type="ECO:0000256" key="1">
    <source>
        <dbReference type="ARBA" id="ARBA00023016"/>
    </source>
</evidence>
<organism evidence="5 6">
    <name type="scientific">Microbacterium kyungheense</name>
    <dbReference type="NCBI Taxonomy" id="1263636"/>
    <lineage>
        <taxon>Bacteria</taxon>
        <taxon>Bacillati</taxon>
        <taxon>Actinomycetota</taxon>
        <taxon>Actinomycetes</taxon>
        <taxon>Micrococcales</taxon>
        <taxon>Microbacteriaceae</taxon>
        <taxon>Microbacterium</taxon>
    </lineage>
</organism>
<dbReference type="InterPro" id="IPR050325">
    <property type="entry name" value="Prot/Nucl_acid_deglycase"/>
</dbReference>
<dbReference type="SUPFAM" id="SSF52317">
    <property type="entry name" value="Class I glutamine amidotransferase-like"/>
    <property type="match status" value="1"/>
</dbReference>
<dbReference type="GO" id="GO:0006508">
    <property type="term" value="P:proteolysis"/>
    <property type="evidence" value="ECO:0007669"/>
    <property type="project" value="UniProtKB-KW"/>
</dbReference>
<dbReference type="RefSeq" id="WP_141896229.1">
    <property type="nucleotide sequence ID" value="NZ_BAABLH010000006.1"/>
</dbReference>
<comment type="caution">
    <text evidence="5">The sequence shown here is derived from an EMBL/GenBank/DDBJ whole genome shotgun (WGS) entry which is preliminary data.</text>
</comment>
<feature type="domain" description="DJ-1/PfpI" evidence="4">
    <location>
        <begin position="28"/>
        <end position="223"/>
    </location>
</feature>
<dbReference type="Gene3D" id="3.40.50.880">
    <property type="match status" value="1"/>
</dbReference>
<keyword evidence="6" id="KW-1185">Reference proteome</keyword>
<evidence type="ECO:0000259" key="4">
    <source>
        <dbReference type="Pfam" id="PF01965"/>
    </source>
</evidence>
<reference evidence="5 6" key="1">
    <citation type="submission" date="2019-06" db="EMBL/GenBank/DDBJ databases">
        <title>Sequencing the genomes of 1000 actinobacteria strains.</title>
        <authorList>
            <person name="Klenk H.-P."/>
        </authorList>
    </citation>
    <scope>NUCLEOTIDE SEQUENCE [LARGE SCALE GENOMIC DNA]</scope>
    <source>
        <strain evidence="5 6">DSM 105492</strain>
    </source>
</reference>
<keyword evidence="5" id="KW-0645">Protease</keyword>
<dbReference type="GO" id="GO:0005737">
    <property type="term" value="C:cytoplasm"/>
    <property type="evidence" value="ECO:0007669"/>
    <property type="project" value="TreeGrafter"/>
</dbReference>
<dbReference type="CDD" id="cd03141">
    <property type="entry name" value="GATase1_Hsp31_like"/>
    <property type="match status" value="1"/>
</dbReference>
<dbReference type="Proteomes" id="UP000320235">
    <property type="component" value="Unassembled WGS sequence"/>
</dbReference>
<proteinExistence type="inferred from homology"/>
<dbReference type="AlphaFoldDB" id="A0A543EFA8"/>
<dbReference type="InterPro" id="IPR029062">
    <property type="entry name" value="Class_I_gatase-like"/>
</dbReference>
<gene>
    <name evidence="5" type="ORF">FB391_3372</name>
</gene>
<evidence type="ECO:0000313" key="6">
    <source>
        <dbReference type="Proteomes" id="UP000320235"/>
    </source>
</evidence>
<dbReference type="PANTHER" id="PTHR48094:SF11">
    <property type="entry name" value="GLUTATHIONE-INDEPENDENT GLYOXALASE HSP31-RELATED"/>
    <property type="match status" value="1"/>
</dbReference>
<dbReference type="GO" id="GO:0008233">
    <property type="term" value="F:peptidase activity"/>
    <property type="evidence" value="ECO:0007669"/>
    <property type="project" value="UniProtKB-KW"/>
</dbReference>
<protein>
    <submittedName>
        <fullName evidence="5">Putative intracellular protease/amidase</fullName>
    </submittedName>
</protein>
<comment type="similarity">
    <text evidence="3">Belongs to the peptidase C56 family. HSP31-like subfamily.</text>
</comment>
<keyword evidence="2" id="KW-0456">Lyase</keyword>
<dbReference type="OrthoDB" id="9792284at2"/>
<dbReference type="Pfam" id="PF01965">
    <property type="entry name" value="DJ-1_PfpI"/>
    <property type="match status" value="1"/>
</dbReference>
<dbReference type="GO" id="GO:0019172">
    <property type="term" value="F:glyoxalase III activity"/>
    <property type="evidence" value="ECO:0007669"/>
    <property type="project" value="TreeGrafter"/>
</dbReference>
<keyword evidence="5" id="KW-0378">Hydrolase</keyword>
<dbReference type="GO" id="GO:0019243">
    <property type="term" value="P:methylglyoxal catabolic process to D-lactate via S-lactoyl-glutathione"/>
    <property type="evidence" value="ECO:0007669"/>
    <property type="project" value="TreeGrafter"/>
</dbReference>
<evidence type="ECO:0000256" key="3">
    <source>
        <dbReference type="ARBA" id="ARBA00038493"/>
    </source>
</evidence>
<evidence type="ECO:0000313" key="5">
    <source>
        <dbReference type="EMBL" id="TQM20236.1"/>
    </source>
</evidence>
<dbReference type="EMBL" id="VFPE01000006">
    <property type="protein sequence ID" value="TQM20236.1"/>
    <property type="molecule type" value="Genomic_DNA"/>
</dbReference>
<evidence type="ECO:0000256" key="2">
    <source>
        <dbReference type="ARBA" id="ARBA00023239"/>
    </source>
</evidence>
<name>A0A543EFA8_9MICO</name>